<reference evidence="5 6" key="1">
    <citation type="submission" date="2020-09" db="EMBL/GenBank/DDBJ databases">
        <title>Genome sequences of Mycetohabitans spp.</title>
        <authorList>
            <person name="Carter M.E."/>
            <person name="Carpenter S.C.D."/>
            <person name="Bogdanove A.J."/>
        </authorList>
    </citation>
    <scope>NUCLEOTIDE SEQUENCE [LARGE SCALE GENOMIC DNA]</scope>
    <source>
        <strain evidence="5 6">B12</strain>
        <plasmid evidence="5 6">megaplasmid</plasmid>
    </source>
</reference>
<geneLocation type="plasmid" evidence="5 6">
    <name>megaplasmid</name>
</geneLocation>
<gene>
    <name evidence="5" type="ORF">IHE29_02640</name>
</gene>
<proteinExistence type="predicted"/>
<evidence type="ECO:0000256" key="1">
    <source>
        <dbReference type="ARBA" id="ARBA00023015"/>
    </source>
</evidence>
<accession>A0ABZ2PT18</accession>
<dbReference type="Proteomes" id="UP001493153">
    <property type="component" value="Plasmid megaplasmid"/>
</dbReference>
<protein>
    <submittedName>
        <fullName evidence="5">GntR family transcriptional regulator</fullName>
    </submittedName>
</protein>
<dbReference type="InterPro" id="IPR036390">
    <property type="entry name" value="WH_DNA-bd_sf"/>
</dbReference>
<dbReference type="EMBL" id="CP062175">
    <property type="protein sequence ID" value="WXK38229.1"/>
    <property type="molecule type" value="Genomic_DNA"/>
</dbReference>
<evidence type="ECO:0000313" key="5">
    <source>
        <dbReference type="EMBL" id="WXK38229.1"/>
    </source>
</evidence>
<dbReference type="Pfam" id="PF00392">
    <property type="entry name" value="GntR"/>
    <property type="match status" value="1"/>
</dbReference>
<dbReference type="RefSeq" id="WP_338861738.1">
    <property type="nucleotide sequence ID" value="NZ_CP062173.1"/>
</dbReference>
<keyword evidence="3" id="KW-0804">Transcription</keyword>
<keyword evidence="1" id="KW-0805">Transcription regulation</keyword>
<name>A0ABZ2PT18_9BURK</name>
<feature type="domain" description="HTH gntR-type" evidence="4">
    <location>
        <begin position="18"/>
        <end position="62"/>
    </location>
</feature>
<dbReference type="InterPro" id="IPR036388">
    <property type="entry name" value="WH-like_DNA-bd_sf"/>
</dbReference>
<dbReference type="Gene3D" id="1.10.10.10">
    <property type="entry name" value="Winged helix-like DNA-binding domain superfamily/Winged helix DNA-binding domain"/>
    <property type="match status" value="1"/>
</dbReference>
<keyword evidence="2" id="KW-0238">DNA-binding</keyword>
<evidence type="ECO:0000313" key="6">
    <source>
        <dbReference type="Proteomes" id="UP001493153"/>
    </source>
</evidence>
<evidence type="ECO:0000259" key="4">
    <source>
        <dbReference type="Pfam" id="PF00392"/>
    </source>
</evidence>
<sequence length="64" mass="6841">MSARPHRLTEHDIEQWIAAISSGQYPVGTKLPTGRVLAQIHGVSQAVICDVAGGLQAEGFVDTR</sequence>
<evidence type="ECO:0000256" key="3">
    <source>
        <dbReference type="ARBA" id="ARBA00023163"/>
    </source>
</evidence>
<evidence type="ECO:0000256" key="2">
    <source>
        <dbReference type="ARBA" id="ARBA00023125"/>
    </source>
</evidence>
<keyword evidence="5" id="KW-0614">Plasmid</keyword>
<dbReference type="SUPFAM" id="SSF46785">
    <property type="entry name" value="Winged helix' DNA-binding domain"/>
    <property type="match status" value="1"/>
</dbReference>
<dbReference type="InterPro" id="IPR000524">
    <property type="entry name" value="Tscrpt_reg_HTH_GntR"/>
</dbReference>
<organism evidence="5 6">
    <name type="scientific">Mycetohabitans rhizoxinica</name>
    <dbReference type="NCBI Taxonomy" id="412963"/>
    <lineage>
        <taxon>Bacteria</taxon>
        <taxon>Pseudomonadati</taxon>
        <taxon>Pseudomonadota</taxon>
        <taxon>Betaproteobacteria</taxon>
        <taxon>Burkholderiales</taxon>
        <taxon>Burkholderiaceae</taxon>
        <taxon>Mycetohabitans</taxon>
    </lineage>
</organism>
<keyword evidence="6" id="KW-1185">Reference proteome</keyword>